<dbReference type="Pfam" id="PF00583">
    <property type="entry name" value="Acetyltransf_1"/>
    <property type="match status" value="1"/>
</dbReference>
<evidence type="ECO:0000256" key="2">
    <source>
        <dbReference type="ARBA" id="ARBA00023315"/>
    </source>
</evidence>
<evidence type="ECO:0000256" key="1">
    <source>
        <dbReference type="ARBA" id="ARBA00022679"/>
    </source>
</evidence>
<dbReference type="AlphaFoldDB" id="A0A6V7DGF5"/>
<feature type="domain" description="N-acetyltransferase" evidence="3">
    <location>
        <begin position="5"/>
        <end position="165"/>
    </location>
</feature>
<dbReference type="SUPFAM" id="SSF55729">
    <property type="entry name" value="Acyl-CoA N-acyltransferases (Nat)"/>
    <property type="match status" value="1"/>
</dbReference>
<keyword evidence="1 4" id="KW-0808">Transferase</keyword>
<evidence type="ECO:0000313" key="6">
    <source>
        <dbReference type="Proteomes" id="UP000548771"/>
    </source>
</evidence>
<protein>
    <submittedName>
        <fullName evidence="5">GNAT family N-acetyltransferase</fullName>
    </submittedName>
    <submittedName>
        <fullName evidence="4">L-amino acid N-acetyltransferase AaaT</fullName>
    </submittedName>
</protein>
<reference evidence="4" key="4">
    <citation type="submission" date="2020-07" db="EMBL/GenBank/DDBJ databases">
        <authorList>
            <person name="Pothier F. J."/>
        </authorList>
    </citation>
    <scope>NUCLEOTIDE SEQUENCE</scope>
    <source>
        <strain evidence="4">CFBP 2533</strain>
    </source>
</reference>
<dbReference type="EMBL" id="LR828261">
    <property type="protein sequence ID" value="CAD0334014.1"/>
    <property type="molecule type" value="Genomic_DNA"/>
</dbReference>
<dbReference type="InterPro" id="IPR016181">
    <property type="entry name" value="Acyl_CoA_acyltransferase"/>
</dbReference>
<dbReference type="PROSITE" id="PS51186">
    <property type="entry name" value="GNAT"/>
    <property type="match status" value="1"/>
</dbReference>
<dbReference type="EMBL" id="SMDX01000004">
    <property type="protein sequence ID" value="NMI21318.1"/>
    <property type="molecule type" value="Genomic_DNA"/>
</dbReference>
<organism evidence="4">
    <name type="scientific">Xanthomonas hortorum pv. pelargonii</name>
    <dbReference type="NCBI Taxonomy" id="453602"/>
    <lineage>
        <taxon>Bacteria</taxon>
        <taxon>Pseudomonadati</taxon>
        <taxon>Pseudomonadota</taxon>
        <taxon>Gammaproteobacteria</taxon>
        <taxon>Lysobacterales</taxon>
        <taxon>Lysobacteraceae</taxon>
        <taxon>Xanthomonas</taxon>
    </lineage>
</organism>
<evidence type="ECO:0000313" key="4">
    <source>
        <dbReference type="EMBL" id="CAD0334014.1"/>
    </source>
</evidence>
<dbReference type="GO" id="GO:0016747">
    <property type="term" value="F:acyltransferase activity, transferring groups other than amino-acyl groups"/>
    <property type="evidence" value="ECO:0007669"/>
    <property type="project" value="InterPro"/>
</dbReference>
<dbReference type="EMBL" id="LR828261">
    <property type="protein sequence ID" value="CAD0334005.1"/>
    <property type="molecule type" value="Genomic_DNA"/>
</dbReference>
<dbReference type="PANTHER" id="PTHR43877">
    <property type="entry name" value="AMINOALKYLPHOSPHONATE N-ACETYLTRANSFERASE-RELATED-RELATED"/>
    <property type="match status" value="1"/>
</dbReference>
<dbReference type="InterPro" id="IPR000182">
    <property type="entry name" value="GNAT_dom"/>
</dbReference>
<accession>A0A6V7DGF5</accession>
<dbReference type="Gene3D" id="3.40.630.30">
    <property type="match status" value="1"/>
</dbReference>
<reference evidence="5" key="1">
    <citation type="submission" date="2019-03" db="EMBL/GenBank/DDBJ databases">
        <authorList>
            <person name="Moriniere L."/>
            <person name="Burlet A."/>
            <person name="Rosenthal E."/>
            <person name="Portier P."/>
            <person name="Lavire C."/>
            <person name="Nesme X."/>
            <person name="Bull C.T."/>
            <person name="Le Saux M."/>
            <person name="Bertolla F."/>
        </authorList>
    </citation>
    <scope>NUCLEOTIDE SEQUENCE</scope>
    <source>
        <strain evidence="5">CFBP2533</strain>
    </source>
</reference>
<dbReference type="RefSeq" id="WP_168957648.1">
    <property type="nucleotide sequence ID" value="NZ_CP098604.1"/>
</dbReference>
<sequence length="180" mass="19930">MQHDIQIERACEQHADGVCALYNAPEVARQLLELPYRGVEQWRRQLLHEDERQLALVALHGAQVVGVGSLGSQARVRRAHVGGIALAVRPDWHGRGVGTRLLSALLDVADRWMQLHRLELTVYADNTAAVALYQRHGFEVEGELRDYAMRDGGFVSAYSMARLRQAGIALNAPDGIAMDA</sequence>
<reference evidence="6" key="2">
    <citation type="journal article" date="2020" name="Syst. Appl. Microbiol.">
        <title>Clarifying the taxonomy of the causal agent of bacterial leaf spot of lettuce through a polyphasic approach reveals that Xanthomonas cynarae Trebaol et al. 2000 emend. Timilsina et al. 2019 is a later heterotypic synonym of Xanthomonas hortorum Vauterin et al. 1995.</title>
        <authorList>
            <person name="Moriniere L."/>
            <person name="Burlet A."/>
            <person name="Rosenthal E.R."/>
            <person name="Nesme X."/>
            <person name="Portier P."/>
            <person name="Bull C.T."/>
            <person name="Lavire C."/>
            <person name="Fischer-Le Saux M."/>
            <person name="Bertolla F."/>
        </authorList>
    </citation>
    <scope>NUCLEOTIDE SEQUENCE [LARGE SCALE GENOMIC DNA]</scope>
    <source>
        <strain evidence="6">CFBP2533</strain>
    </source>
</reference>
<keyword evidence="2" id="KW-0012">Acyltransferase</keyword>
<name>A0A6V7DGF5_9XANT</name>
<gene>
    <name evidence="4" type="primary">aaaT</name>
    <name evidence="4" type="ORF">CFBP2533_23500</name>
    <name evidence="5" type="ORF">E1J24_05390</name>
</gene>
<dbReference type="CDD" id="cd04301">
    <property type="entry name" value="NAT_SF"/>
    <property type="match status" value="1"/>
</dbReference>
<evidence type="ECO:0000313" key="5">
    <source>
        <dbReference type="EMBL" id="NMI21318.1"/>
    </source>
</evidence>
<reference evidence="5" key="3">
    <citation type="journal article" date="2020" name="Syst. Appl. Microbiol.">
        <title>Clarifying the taxonomy of the causal agent of bacterial leaf spot of lettuce through a polyphasic approach reveals that Xanthomonas cynarae Trebaol et al. 2000 emend. Timilsina et al. 2019 is a later heterotypic synonym of Xanthomonas hortorum Vauterin et al. 1995.</title>
        <authorList>
            <person name="Moriniere L."/>
            <person name="Burlet A."/>
            <person name="Rosenthal E.R."/>
            <person name="Nesme X."/>
            <person name="Portier P."/>
            <person name="Bull C.T."/>
            <person name="Lavire C."/>
            <person name="Fischer-Le Saux M."/>
            <person name="Bertolla F."/>
        </authorList>
    </citation>
    <scope>NUCLEOTIDE SEQUENCE</scope>
    <source>
        <strain evidence="5">CFBP2533</strain>
    </source>
</reference>
<dbReference type="Proteomes" id="UP000548771">
    <property type="component" value="Unassembled WGS sequence"/>
</dbReference>
<evidence type="ECO:0000259" key="3">
    <source>
        <dbReference type="PROSITE" id="PS51186"/>
    </source>
</evidence>
<dbReference type="InterPro" id="IPR050832">
    <property type="entry name" value="Bact_Acetyltransf"/>
</dbReference>
<proteinExistence type="predicted"/>